<accession>A0A386HPX9</accession>
<keyword evidence="2 7" id="KW-0813">Transport</keyword>
<gene>
    <name evidence="9" type="ORF">D6B99_09215</name>
</gene>
<keyword evidence="3 7" id="KW-1134">Transmembrane beta strand</keyword>
<dbReference type="SUPFAM" id="SSF49464">
    <property type="entry name" value="Carboxypeptidase regulatory domain-like"/>
    <property type="match status" value="1"/>
</dbReference>
<keyword evidence="6 7" id="KW-0998">Cell outer membrane</keyword>
<evidence type="ECO:0000256" key="6">
    <source>
        <dbReference type="ARBA" id="ARBA00023237"/>
    </source>
</evidence>
<dbReference type="Gene3D" id="2.40.170.20">
    <property type="entry name" value="TonB-dependent receptor, beta-barrel domain"/>
    <property type="match status" value="1"/>
</dbReference>
<dbReference type="Gene3D" id="2.60.40.1120">
    <property type="entry name" value="Carboxypeptidase-like, regulatory domain"/>
    <property type="match status" value="1"/>
</dbReference>
<dbReference type="GO" id="GO:0009279">
    <property type="term" value="C:cell outer membrane"/>
    <property type="evidence" value="ECO:0007669"/>
    <property type="project" value="UniProtKB-SubCell"/>
</dbReference>
<dbReference type="InterPro" id="IPR012910">
    <property type="entry name" value="Plug_dom"/>
</dbReference>
<keyword evidence="4 7" id="KW-0812">Transmembrane</keyword>
<dbReference type="AlphaFoldDB" id="A0A386HPX9"/>
<dbReference type="InterPro" id="IPR008969">
    <property type="entry name" value="CarboxyPept-like_regulatory"/>
</dbReference>
<dbReference type="Pfam" id="PF07715">
    <property type="entry name" value="Plug"/>
    <property type="match status" value="1"/>
</dbReference>
<comment type="subcellular location">
    <subcellularLocation>
        <location evidence="1 7">Cell outer membrane</location>
        <topology evidence="1 7">Multi-pass membrane protein</topology>
    </subcellularLocation>
</comment>
<dbReference type="NCBIfam" id="TIGR04057">
    <property type="entry name" value="SusC_RagA_signa"/>
    <property type="match status" value="1"/>
</dbReference>
<dbReference type="SUPFAM" id="SSF56935">
    <property type="entry name" value="Porins"/>
    <property type="match status" value="1"/>
</dbReference>
<dbReference type="EMBL" id="CP032489">
    <property type="protein sequence ID" value="AYD47752.1"/>
    <property type="molecule type" value="Genomic_DNA"/>
</dbReference>
<dbReference type="OrthoDB" id="9768177at2"/>
<dbReference type="InterPro" id="IPR037066">
    <property type="entry name" value="Plug_dom_sf"/>
</dbReference>
<dbReference type="InterPro" id="IPR023997">
    <property type="entry name" value="TonB-dep_OMP_SusC/RagA_CS"/>
</dbReference>
<dbReference type="Pfam" id="PF13715">
    <property type="entry name" value="CarbopepD_reg_2"/>
    <property type="match status" value="1"/>
</dbReference>
<evidence type="ECO:0000256" key="2">
    <source>
        <dbReference type="ARBA" id="ARBA00022448"/>
    </source>
</evidence>
<comment type="similarity">
    <text evidence="7">Belongs to the TonB-dependent receptor family.</text>
</comment>
<organism evidence="9 10">
    <name type="scientific">Arachidicoccus soli</name>
    <dbReference type="NCBI Taxonomy" id="2341117"/>
    <lineage>
        <taxon>Bacteria</taxon>
        <taxon>Pseudomonadati</taxon>
        <taxon>Bacteroidota</taxon>
        <taxon>Chitinophagia</taxon>
        <taxon>Chitinophagales</taxon>
        <taxon>Chitinophagaceae</taxon>
        <taxon>Arachidicoccus</taxon>
    </lineage>
</organism>
<evidence type="ECO:0000259" key="8">
    <source>
        <dbReference type="Pfam" id="PF07715"/>
    </source>
</evidence>
<evidence type="ECO:0000313" key="9">
    <source>
        <dbReference type="EMBL" id="AYD47752.1"/>
    </source>
</evidence>
<dbReference type="Proteomes" id="UP000266118">
    <property type="component" value="Chromosome"/>
</dbReference>
<keyword evidence="5 7" id="KW-0472">Membrane</keyword>
<dbReference type="InterPro" id="IPR039426">
    <property type="entry name" value="TonB-dep_rcpt-like"/>
</dbReference>
<evidence type="ECO:0000256" key="3">
    <source>
        <dbReference type="ARBA" id="ARBA00022452"/>
    </source>
</evidence>
<evidence type="ECO:0000256" key="1">
    <source>
        <dbReference type="ARBA" id="ARBA00004571"/>
    </source>
</evidence>
<reference evidence="9 10" key="1">
    <citation type="submission" date="2018-09" db="EMBL/GenBank/DDBJ databases">
        <title>Arachidicoccus sp. nov., a bacterium isolated from soil.</title>
        <authorList>
            <person name="Weon H.-Y."/>
            <person name="Kwon S.-W."/>
            <person name="Lee S.A."/>
        </authorList>
    </citation>
    <scope>NUCLEOTIDE SEQUENCE [LARGE SCALE GENOMIC DNA]</scope>
    <source>
        <strain evidence="9 10">KIS59-12</strain>
    </source>
</reference>
<dbReference type="Gene3D" id="2.170.130.10">
    <property type="entry name" value="TonB-dependent receptor, plug domain"/>
    <property type="match status" value="1"/>
</dbReference>
<dbReference type="RefSeq" id="WP_119987314.1">
    <property type="nucleotide sequence ID" value="NZ_CP032489.1"/>
</dbReference>
<dbReference type="PROSITE" id="PS52016">
    <property type="entry name" value="TONB_DEPENDENT_REC_3"/>
    <property type="match status" value="1"/>
</dbReference>
<dbReference type="KEGG" id="ark:D6B99_09215"/>
<dbReference type="NCBIfam" id="TIGR04056">
    <property type="entry name" value="OMP_RagA_SusC"/>
    <property type="match status" value="1"/>
</dbReference>
<keyword evidence="10" id="KW-1185">Reference proteome</keyword>
<sequence length="1071" mass="118506">MRIVSSCRTLLLRMFVIVVLSASFSPLYAQLKTIEGHVHDSKGEPLVGASVMITGTKIGTTTDLKGHFSIKTKDGARLQITRIGYNDRNVIAKDGIDIILIANNTDLSQVVVIGYGSQSRRKLTAAVSTISGDDIRDVPEASFDQMLQGRLAGVSVQSTTGEPGAKPNIVIRGSTNLDYGNANGGNTGPLYVIDGIIYDVNGMGTSYGYSDPLSLIDPADIESIDVLKDASATAIYGARGGNGVIIVKTRRAKTSRPQVTLSAYTGVTGNPTFKKILTGDAERNLKLGLLESELPYGDLSSGYLPQQLTDSLNPAFNNDVDWQHMLIRNSAIVNNEDIAVSSNFGVGNSYRLSLNHYSEQGAVKGYGVERFAPSFNITIVPVKHVNLYGEFTLSSEKHTHGAGMANNPFLFSSWNFPTSLAQLNGQEIQAYSGAGGIYDDDRILSFIGNLRLEDTLTKNLLFTSSYSANNYTENYNYFSPSYLNGIQNQAYSINNNNPNWTWENYLQYTKHIKKNNFTAVAGYSAYKESNYNSFAEAAGIQVSGIYTLQTVPSGSNLSVNTSNATKTTESYYARLLYDYAGKYLFTASLRRDASSIYSPQYQWGTFPSFSAGWVISDESFFKPIKKVVNFMKLRASWGVTGQDPGSWYVKYQQLYNDASYLGGTTGTIVGNALYSSLGGTPSTYNGTTVVTPYNYGNNFINYGIKSSDNVRWEKYPQWDIGLDWNMFNDRLTFVADWYQKDADNKFLWSVPADATTGYMNYSGNYANVRNTGLELTINSRNLGPKSAFQWNTSFNISFDKNWVTKLPNGDRDLLYGDPWFRKVITLGSPLFSYKLWQVKGVYATEADVPTDPITGNKITYFGTPMQAGDSRIVDQNGDYNIDYEDQVPDGSSPLPKFTGGLTNTFSYKRFSLTVFTSFSYGNKILNGNLSDALNGSASYNSWIGVAGPASFPNILNQFWATSGDQTRYPRLIYPSTTYNSTDAWNISRSYFLEPGGFIKIKQVTLGYNLPNDLMRRWKIKGINVYGMVENLHIFKQAKDIPDPELYDPTTGSDNITYPTGMKFTFGTRINF</sequence>
<proteinExistence type="inferred from homology"/>
<dbReference type="InterPro" id="IPR036942">
    <property type="entry name" value="Beta-barrel_TonB_sf"/>
</dbReference>
<evidence type="ECO:0000256" key="5">
    <source>
        <dbReference type="ARBA" id="ARBA00023136"/>
    </source>
</evidence>
<evidence type="ECO:0000256" key="7">
    <source>
        <dbReference type="PROSITE-ProRule" id="PRU01360"/>
    </source>
</evidence>
<protein>
    <submittedName>
        <fullName evidence="9">SusC/RagA family TonB-linked outer membrane protein</fullName>
    </submittedName>
</protein>
<dbReference type="InterPro" id="IPR023996">
    <property type="entry name" value="TonB-dep_OMP_SusC/RagA"/>
</dbReference>
<name>A0A386HPX9_9BACT</name>
<evidence type="ECO:0000313" key="10">
    <source>
        <dbReference type="Proteomes" id="UP000266118"/>
    </source>
</evidence>
<feature type="domain" description="TonB-dependent receptor plug" evidence="8">
    <location>
        <begin position="120"/>
        <end position="244"/>
    </location>
</feature>
<evidence type="ECO:0000256" key="4">
    <source>
        <dbReference type="ARBA" id="ARBA00022692"/>
    </source>
</evidence>